<comment type="subcellular location">
    <subcellularLocation>
        <location evidence="1">Membrane</location>
        <topology evidence="1">Single-pass membrane protein</topology>
    </subcellularLocation>
    <subcellularLocation>
        <location evidence="7">Plastid</location>
        <location evidence="7">Chloroplast thylakoid membrane</location>
        <topology evidence="7">Single-pass membrane protein</topology>
    </subcellularLocation>
</comment>
<dbReference type="InterPro" id="IPR012595">
    <property type="entry name" value="PetM_cyt_b6/f_cplx_su7"/>
</dbReference>
<evidence type="ECO:0000256" key="3">
    <source>
        <dbReference type="ARBA" id="ARBA00022692"/>
    </source>
</evidence>
<evidence type="ECO:0000256" key="6">
    <source>
        <dbReference type="ARBA" id="ARBA00023136"/>
    </source>
</evidence>
<sequence length="42" mass="4584">MELLLKIFPYANAEIVSAAVTCFGMTLFGLSLGFVLLKFQGE</sequence>
<keyword evidence="7" id="KW-0793">Thylakoid</keyword>
<evidence type="ECO:0000256" key="7">
    <source>
        <dbReference type="HAMAP-Rule" id="MF_00396"/>
    </source>
</evidence>
<organism evidence="9">
    <name type="scientific">Actinocyclus sp.</name>
    <name type="common">in: diatoms</name>
    <dbReference type="NCBI Taxonomy" id="1923973"/>
    <lineage>
        <taxon>Eukaryota</taxon>
        <taxon>Sar</taxon>
        <taxon>Stramenopiles</taxon>
        <taxon>Ochrophyta</taxon>
        <taxon>Bacillariophyta</taxon>
        <taxon>Coscinodiscophyceae</taxon>
        <taxon>Coscinodiscophycidae</taxon>
        <taxon>Coscinodiscales</taxon>
        <taxon>Hemidiscaceae</taxon>
        <taxon>Actinocyclus</taxon>
    </lineage>
</organism>
<keyword evidence="9" id="KW-0934">Plastid</keyword>
<keyword evidence="9" id="KW-0150">Chloroplast</keyword>
<keyword evidence="2 7" id="KW-0813">Transport</keyword>
<evidence type="ECO:0000256" key="1">
    <source>
        <dbReference type="ARBA" id="ARBA00004167"/>
    </source>
</evidence>
<dbReference type="AlphaFoldDB" id="A0A9E8YDX8"/>
<evidence type="ECO:0000256" key="5">
    <source>
        <dbReference type="ARBA" id="ARBA00022989"/>
    </source>
</evidence>
<dbReference type="GO" id="GO:0009512">
    <property type="term" value="C:cytochrome b6f complex"/>
    <property type="evidence" value="ECO:0007669"/>
    <property type="project" value="InterPro"/>
</dbReference>
<comment type="function">
    <text evidence="7">Component of the cytochrome b6-f complex, which mediates electron transfer between photosystem II (PSII) and photosystem I (PSI), cyclic electron flow around PSI, and state transitions.</text>
</comment>
<geneLocation type="chloroplast" evidence="9"/>
<gene>
    <name evidence="7 9" type="primary">petM</name>
</gene>
<keyword evidence="3 7" id="KW-0812">Transmembrane</keyword>
<evidence type="ECO:0000256" key="8">
    <source>
        <dbReference type="SAM" id="Phobius"/>
    </source>
</evidence>
<dbReference type="EMBL" id="OM827248">
    <property type="protein sequence ID" value="WAJ57605.1"/>
    <property type="molecule type" value="Genomic_DNA"/>
</dbReference>
<dbReference type="SUPFAM" id="SSF103441">
    <property type="entry name" value="PetM subunit of the cytochrome b6f complex"/>
    <property type="match status" value="1"/>
</dbReference>
<keyword evidence="4 7" id="KW-0249">Electron transport</keyword>
<proteinExistence type="inferred from homology"/>
<evidence type="ECO:0000256" key="2">
    <source>
        <dbReference type="ARBA" id="ARBA00022448"/>
    </source>
</evidence>
<reference evidence="9" key="1">
    <citation type="submission" date="2022-02" db="EMBL/GenBank/DDBJ databases">
        <authorList>
            <person name="Wang Y."/>
            <person name="Chen N."/>
        </authorList>
    </citation>
    <scope>NUCLEOTIDE SEQUENCE</scope>
</reference>
<accession>A0A9E8YDX8</accession>
<evidence type="ECO:0000313" key="9">
    <source>
        <dbReference type="EMBL" id="WAJ57605.1"/>
    </source>
</evidence>
<evidence type="ECO:0000256" key="4">
    <source>
        <dbReference type="ARBA" id="ARBA00022982"/>
    </source>
</evidence>
<comment type="similarity">
    <text evidence="7">Belongs to the PetM family.</text>
</comment>
<protein>
    <recommendedName>
        <fullName evidence="7">Cytochrome b6-f complex subunit 7</fullName>
    </recommendedName>
    <alternativeName>
        <fullName evidence="7">Cytochrome b6-f complex subunit PetM</fullName>
    </alternativeName>
    <alternativeName>
        <fullName evidence="7">Cytochrome b6-f complex subunit VII</fullName>
    </alternativeName>
</protein>
<keyword evidence="6 7" id="KW-0472">Membrane</keyword>
<dbReference type="Pfam" id="PF08041">
    <property type="entry name" value="PetM"/>
    <property type="match status" value="1"/>
</dbReference>
<name>A0A9E8YDX8_9STRA</name>
<dbReference type="GO" id="GO:0015979">
    <property type="term" value="P:photosynthesis"/>
    <property type="evidence" value="ECO:0007669"/>
    <property type="project" value="UniProtKB-KW"/>
</dbReference>
<dbReference type="GO" id="GO:0009055">
    <property type="term" value="F:electron transfer activity"/>
    <property type="evidence" value="ECO:0007669"/>
    <property type="project" value="UniProtKB-UniRule"/>
</dbReference>
<keyword evidence="7" id="KW-0602">Photosynthesis</keyword>
<dbReference type="GO" id="GO:0009535">
    <property type="term" value="C:chloroplast thylakoid membrane"/>
    <property type="evidence" value="ECO:0007669"/>
    <property type="project" value="UniProtKB-SubCell"/>
</dbReference>
<feature type="transmembrane region" description="Helical" evidence="8">
    <location>
        <begin position="15"/>
        <end position="37"/>
    </location>
</feature>
<dbReference type="HAMAP" id="MF_00396">
    <property type="entry name" value="Cytb6_f_PetM"/>
    <property type="match status" value="1"/>
</dbReference>
<keyword evidence="5 7" id="KW-1133">Transmembrane helix</keyword>
<comment type="subunit">
    <text evidence="7">The 4 large subunits of the cytochrome b6-f complex are cytochrome b6, subunit IV (17 kDa polypeptide, PetD), cytochrome f and the Rieske protein, while the 4 small subunits are PetG, PetL, PetM and PetN. The complex functions as a dimer.</text>
</comment>